<dbReference type="InterPro" id="IPR012349">
    <property type="entry name" value="Split_barrel_FMN-bd"/>
</dbReference>
<comment type="caution">
    <text evidence="1">The sequence shown here is derived from an EMBL/GenBank/DDBJ whole genome shotgun (WGS) entry which is preliminary data.</text>
</comment>
<dbReference type="AlphaFoldDB" id="A0A848KJH2"/>
<dbReference type="EMBL" id="VCQU01000007">
    <property type="protein sequence ID" value="NMN97184.1"/>
    <property type="molecule type" value="Genomic_DNA"/>
</dbReference>
<protein>
    <submittedName>
        <fullName evidence="1">DUF385 domain-containing protein</fullName>
    </submittedName>
</protein>
<reference evidence="1 2" key="2">
    <citation type="submission" date="2020-06" db="EMBL/GenBank/DDBJ databases">
        <title>Antribacter stalactiti gen. nov., sp. nov., a new member of the family Nacardiaceae isolated from a cave.</title>
        <authorList>
            <person name="Kim I.S."/>
        </authorList>
    </citation>
    <scope>NUCLEOTIDE SEQUENCE [LARGE SCALE GENOMIC DNA]</scope>
    <source>
        <strain evidence="1 2">YC2-7</strain>
    </source>
</reference>
<dbReference type="RefSeq" id="WP_169589884.1">
    <property type="nucleotide sequence ID" value="NZ_VCQU01000007.1"/>
</dbReference>
<dbReference type="GO" id="GO:0016491">
    <property type="term" value="F:oxidoreductase activity"/>
    <property type="evidence" value="ECO:0007669"/>
    <property type="project" value="InterPro"/>
</dbReference>
<organism evidence="1 2">
    <name type="scientific">Antrihabitans stalactiti</name>
    <dbReference type="NCBI Taxonomy" id="2584121"/>
    <lineage>
        <taxon>Bacteria</taxon>
        <taxon>Bacillati</taxon>
        <taxon>Actinomycetota</taxon>
        <taxon>Actinomycetes</taxon>
        <taxon>Mycobacteriales</taxon>
        <taxon>Nocardiaceae</taxon>
        <taxon>Antrihabitans</taxon>
    </lineage>
</organism>
<proteinExistence type="predicted"/>
<evidence type="ECO:0000313" key="2">
    <source>
        <dbReference type="Proteomes" id="UP000535543"/>
    </source>
</evidence>
<dbReference type="InterPro" id="IPR004378">
    <property type="entry name" value="F420H2_quin_Rdtase"/>
</dbReference>
<name>A0A848KJH2_9NOCA</name>
<dbReference type="Proteomes" id="UP000535543">
    <property type="component" value="Unassembled WGS sequence"/>
</dbReference>
<dbReference type="Pfam" id="PF04075">
    <property type="entry name" value="F420H2_quin_red"/>
    <property type="match status" value="1"/>
</dbReference>
<reference evidence="1 2" key="1">
    <citation type="submission" date="2019-05" db="EMBL/GenBank/DDBJ databases">
        <authorList>
            <person name="Lee S.D."/>
        </authorList>
    </citation>
    <scope>NUCLEOTIDE SEQUENCE [LARGE SCALE GENOMIC DNA]</scope>
    <source>
        <strain evidence="1 2">YC2-7</strain>
    </source>
</reference>
<accession>A0A848KJH2</accession>
<dbReference type="Gene3D" id="2.30.110.10">
    <property type="entry name" value="Electron Transport, Fmn-binding Protein, Chain A"/>
    <property type="match status" value="1"/>
</dbReference>
<keyword evidence="2" id="KW-1185">Reference proteome</keyword>
<evidence type="ECO:0000313" key="1">
    <source>
        <dbReference type="EMBL" id="NMN97184.1"/>
    </source>
</evidence>
<gene>
    <name evidence="1" type="ORF">FGL95_19285</name>
</gene>
<sequence>MNTFQKAAAATNKLVLAAMRAPILGNIAGKSMVLITYTGRKSGKTFSLPVSYRQKGNVLLIGVAMPDQKNWWRNFLDDGGRVTVKLRGVDHAGHAVSRRNDDGQVSVKVTLETAAS</sequence>